<reference evidence="5 6" key="1">
    <citation type="submission" date="2014-08" db="EMBL/GenBank/DDBJ databases">
        <title>Porphyromonas canoris strain:OH2762 Genome sequencing.</title>
        <authorList>
            <person name="Wallis C."/>
            <person name="Deusch O."/>
            <person name="O'Flynn C."/>
            <person name="Davis I."/>
            <person name="Jospin G."/>
            <person name="Darling A.E."/>
            <person name="Coil D.A."/>
            <person name="Alexiev A."/>
            <person name="Horsfall A."/>
            <person name="Kirkwood N."/>
            <person name="Harris S."/>
            <person name="Eisen J.A."/>
        </authorList>
    </citation>
    <scope>NUCLEOTIDE SEQUENCE [LARGE SCALE GENOMIC DNA]</scope>
    <source>
        <strain evidence="6">COT-108 OH2762</strain>
    </source>
</reference>
<evidence type="ECO:0000256" key="2">
    <source>
        <dbReference type="ARBA" id="ARBA00022884"/>
    </source>
</evidence>
<evidence type="ECO:0000313" key="6">
    <source>
        <dbReference type="Proteomes" id="UP000030101"/>
    </source>
</evidence>
<dbReference type="EMBL" id="JQZV01000009">
    <property type="protein sequence ID" value="KGN92591.1"/>
    <property type="molecule type" value="Genomic_DNA"/>
</dbReference>
<dbReference type="InterPro" id="IPR010156">
    <property type="entry name" value="CRISPR-assoc_prot_Cas6"/>
</dbReference>
<dbReference type="Gene3D" id="3.30.70.1890">
    <property type="match status" value="1"/>
</dbReference>
<dbReference type="PANTHER" id="PTHR36984">
    <property type="entry name" value="CRISPR-ASSOCIATED ENDORIBONUCLEASE CAS6 1"/>
    <property type="match status" value="1"/>
</dbReference>
<comment type="caution">
    <text evidence="5">The sequence shown here is derived from an EMBL/GenBank/DDBJ whole genome shotgun (WGS) entry which is preliminary data.</text>
</comment>
<protein>
    <submittedName>
        <fullName evidence="5">CRISPR-associated protein Cas5</fullName>
    </submittedName>
</protein>
<dbReference type="Proteomes" id="UP000030101">
    <property type="component" value="Unassembled WGS sequence"/>
</dbReference>
<evidence type="ECO:0000259" key="4">
    <source>
        <dbReference type="Pfam" id="PF01881"/>
    </source>
</evidence>
<comment type="similarity">
    <text evidence="1">Belongs to the CRISPR-associated protein Cas6/Cse3/CasE family.</text>
</comment>
<feature type="domain" description="CRISPR associated protein Cas6 C-terminal" evidence="4">
    <location>
        <begin position="112"/>
        <end position="220"/>
    </location>
</feature>
<evidence type="ECO:0000256" key="1">
    <source>
        <dbReference type="ARBA" id="ARBA00005937"/>
    </source>
</evidence>
<sequence>MKIKLSISGNNSFVPFVHQPLLVGTIQKWLGDNEWHGNKSPFSFSRLRGGRAVKGMNGMMFESTGSLIIGTPYKEVLDRFVDGISKDPTMFNGLVVQEILVMGDPDLSGCDIFYPVSPILLKQKQPEGGYSHIIFSDKEADKVLTESLQAKLRMGGLEDPSAYAEFIRDSGGAKGMLIDYRGVKNKTSWCPIRIVGKPETKLYIWNIGIGHSTGIGFGCITDK</sequence>
<gene>
    <name evidence="5" type="ORF">HQ43_04970</name>
</gene>
<dbReference type="Pfam" id="PF01881">
    <property type="entry name" value="Cas_Cas6_C"/>
    <property type="match status" value="1"/>
</dbReference>
<name>A0ABR4XLR9_9PORP</name>
<dbReference type="NCBIfam" id="TIGR01877">
    <property type="entry name" value="cas_cas6"/>
    <property type="match status" value="1"/>
</dbReference>
<dbReference type="PANTHER" id="PTHR36984:SF1">
    <property type="entry name" value="CRISPR-ASSOCIATED ENDORIBONUCLEASE CAS6 1"/>
    <property type="match status" value="1"/>
</dbReference>
<organism evidence="5 6">
    <name type="scientific">Porphyromonas canoris</name>
    <dbReference type="NCBI Taxonomy" id="36875"/>
    <lineage>
        <taxon>Bacteria</taxon>
        <taxon>Pseudomonadati</taxon>
        <taxon>Bacteroidota</taxon>
        <taxon>Bacteroidia</taxon>
        <taxon>Bacteroidales</taxon>
        <taxon>Porphyromonadaceae</taxon>
        <taxon>Porphyromonas</taxon>
    </lineage>
</organism>
<proteinExistence type="inferred from homology"/>
<evidence type="ECO:0000313" key="5">
    <source>
        <dbReference type="EMBL" id="KGN92591.1"/>
    </source>
</evidence>
<accession>A0ABR4XLR9</accession>
<dbReference type="Gene3D" id="3.30.70.1900">
    <property type="match status" value="1"/>
</dbReference>
<keyword evidence="2" id="KW-0694">RNA-binding</keyword>
<dbReference type="CDD" id="cd21140">
    <property type="entry name" value="Cas6_I-like"/>
    <property type="match status" value="1"/>
</dbReference>
<keyword evidence="6" id="KW-1185">Reference proteome</keyword>
<dbReference type="InterPro" id="IPR049435">
    <property type="entry name" value="Cas_Cas6_C"/>
</dbReference>
<evidence type="ECO:0000256" key="3">
    <source>
        <dbReference type="ARBA" id="ARBA00023118"/>
    </source>
</evidence>
<keyword evidence="3" id="KW-0051">Antiviral defense</keyword>
<dbReference type="RefSeq" id="WP_036790416.1">
    <property type="nucleotide sequence ID" value="NZ_JQZV01000009.1"/>
</dbReference>
<dbReference type="InterPro" id="IPR045747">
    <property type="entry name" value="CRISPR-assoc_prot_Cas6_N_sf"/>
</dbReference>